<proteinExistence type="predicted"/>
<name>A0A0D6MKS4_9PROT</name>
<evidence type="ECO:0000259" key="1">
    <source>
        <dbReference type="Pfam" id="PF13403"/>
    </source>
</evidence>
<dbReference type="Pfam" id="PF13403">
    <property type="entry name" value="Hint_2"/>
    <property type="match status" value="1"/>
</dbReference>
<feature type="domain" description="Hedgehog/Intein (Hint)" evidence="1">
    <location>
        <begin position="6"/>
        <end position="92"/>
    </location>
</feature>
<evidence type="ECO:0000313" key="3">
    <source>
        <dbReference type="Proteomes" id="UP000032679"/>
    </source>
</evidence>
<organism evidence="2 3">
    <name type="scientific">Tanticharoenia sakaeratensis NBRC 103193</name>
    <dbReference type="NCBI Taxonomy" id="1231623"/>
    <lineage>
        <taxon>Bacteria</taxon>
        <taxon>Pseudomonadati</taxon>
        <taxon>Pseudomonadota</taxon>
        <taxon>Alphaproteobacteria</taxon>
        <taxon>Acetobacterales</taxon>
        <taxon>Acetobacteraceae</taxon>
        <taxon>Tanticharoenia</taxon>
    </lineage>
</organism>
<dbReference type="AlphaFoldDB" id="A0A0D6MKS4"/>
<dbReference type="Proteomes" id="UP000032679">
    <property type="component" value="Unassembled WGS sequence"/>
</dbReference>
<accession>A0A0D6MKS4</accession>
<dbReference type="STRING" id="1231623.Tasa_016_001"/>
<comment type="caution">
    <text evidence="2">The sequence shown here is derived from an EMBL/GenBank/DDBJ whole genome shotgun (WGS) entry which is preliminary data.</text>
</comment>
<keyword evidence="3" id="KW-1185">Reference proteome</keyword>
<reference evidence="2 3" key="1">
    <citation type="submission" date="2012-10" db="EMBL/GenBank/DDBJ databases">
        <title>Genome sequencing of Tanticharoenia sakaeratensis NBRC 103193.</title>
        <authorList>
            <person name="Azuma Y."/>
            <person name="Hadano H."/>
            <person name="Hirakawa H."/>
            <person name="Matsushita K."/>
        </authorList>
    </citation>
    <scope>NUCLEOTIDE SEQUENCE [LARGE SCALE GENOMIC DNA]</scope>
    <source>
        <strain evidence="2 3">NBRC 103193</strain>
    </source>
</reference>
<gene>
    <name evidence="2" type="ORF">Tasa_016_001</name>
</gene>
<dbReference type="InterPro" id="IPR028992">
    <property type="entry name" value="Hedgehog/Intein_dom"/>
</dbReference>
<evidence type="ECO:0000313" key="2">
    <source>
        <dbReference type="EMBL" id="GAN54081.1"/>
    </source>
</evidence>
<protein>
    <submittedName>
        <fullName evidence="2">Outer membrane protein</fullName>
    </submittedName>
</protein>
<sequence>MVRPNLPDDQAGYPVRVLKDAIADGVPFKDMLITAEHCLFFDGKFTPARMLVNGRSIFFDRSITSYDYYHIETEEHSVIMADGMLTESYLDTGNRRAFRTNDAVIRGLFSSSKDWKTDAAAPLDTSRETVEPLFRQIEARSAQVDGARQTEVRPLTDDSNLHLVTETGAVIRPTRESSGRVMFRLPPDIQSVRIVSSVSRPCDVVGPFVDDRRTLGVLVGEVTLFESDTTRTLTTHLHSDSLPGWNTVEGGTMRWTAGNALLPLGQRSPGSLAMMAIEVKVAGPYLFNDTLPEQQTRHA</sequence>
<dbReference type="EMBL" id="BALE01000016">
    <property type="protein sequence ID" value="GAN54081.1"/>
    <property type="molecule type" value="Genomic_DNA"/>
</dbReference>